<protein>
    <submittedName>
        <fullName evidence="1">Uncharacterized protein</fullName>
    </submittedName>
</protein>
<dbReference type="InterPro" id="IPR006311">
    <property type="entry name" value="TAT_signal"/>
</dbReference>
<dbReference type="PROSITE" id="PS51318">
    <property type="entry name" value="TAT"/>
    <property type="match status" value="1"/>
</dbReference>
<reference evidence="1 2" key="1">
    <citation type="submission" date="2020-09" db="EMBL/GenBank/DDBJ databases">
        <title>Investigation of environmental microbe.</title>
        <authorList>
            <person name="Ou Y."/>
            <person name="Kang Q."/>
        </authorList>
    </citation>
    <scope>NUCLEOTIDE SEQUENCE [LARGE SCALE GENOMIC DNA]</scope>
    <source>
        <strain evidence="1 2">KJZ-9</strain>
    </source>
</reference>
<evidence type="ECO:0000313" key="2">
    <source>
        <dbReference type="Proteomes" id="UP000516421"/>
    </source>
</evidence>
<proteinExistence type="predicted"/>
<name>A0A7H2BIA8_9MICC</name>
<dbReference type="EMBL" id="CP061538">
    <property type="protein sequence ID" value="QNV39404.1"/>
    <property type="molecule type" value="Genomic_DNA"/>
</dbReference>
<evidence type="ECO:0000313" key="1">
    <source>
        <dbReference type="EMBL" id="QNV39404.1"/>
    </source>
</evidence>
<dbReference type="RefSeq" id="WP_145177611.1">
    <property type="nucleotide sequence ID" value="NZ_BAAAHX010000019.1"/>
</dbReference>
<gene>
    <name evidence="1" type="ORF">IDM48_08390</name>
</gene>
<dbReference type="KEGG" id="rama:IDM48_08390"/>
<dbReference type="AlphaFoldDB" id="A0A7H2BIA8"/>
<dbReference type="Proteomes" id="UP000516421">
    <property type="component" value="Chromosome"/>
</dbReference>
<organism evidence="1 2">
    <name type="scientific">Rothia amarae</name>
    <dbReference type="NCBI Taxonomy" id="169480"/>
    <lineage>
        <taxon>Bacteria</taxon>
        <taxon>Bacillati</taxon>
        <taxon>Actinomycetota</taxon>
        <taxon>Actinomycetes</taxon>
        <taxon>Micrococcales</taxon>
        <taxon>Micrococcaceae</taxon>
        <taxon>Rothia</taxon>
    </lineage>
</organism>
<sequence length="198" mass="22203">MFIKYLDRRQFIAGSLTVAICPVVSSQPPAQASQLNQDNYEFSLNGWPVQNPADGVSSIERCVISGISSSCEMRIGDVNIILSDLVRQMHYRVKDIKPGEISGWKAKTEEAIQTPYSNLSSGTALQIRPSMPIDSYFAYEIKIIQEVLKDYEGIVSWGGDMTNKDESLFYINASPEDPLFLEVAEKVRVRNFADVRIN</sequence>
<accession>A0A7H2BIA8</accession>
<keyword evidence="2" id="KW-1185">Reference proteome</keyword>